<dbReference type="GO" id="GO:0030313">
    <property type="term" value="C:cell envelope"/>
    <property type="evidence" value="ECO:0007669"/>
    <property type="project" value="UniProtKB-SubCell"/>
</dbReference>
<evidence type="ECO:0000259" key="8">
    <source>
        <dbReference type="Pfam" id="PF04234"/>
    </source>
</evidence>
<dbReference type="STRING" id="443218.AS9A_0048"/>
<dbReference type="eggNOG" id="COG2372">
    <property type="taxonomic scope" value="Bacteria"/>
</dbReference>
<reference evidence="9 10" key="1">
    <citation type="journal article" date="2011" name="J. Bacteriol.">
        <title>Complete genome sequence of Amycolicicoccus subflavus DQS3-9A1T, an actinomycete isolated from crude oil-polluted soil.</title>
        <authorList>
            <person name="Cai M."/>
            <person name="Chen W.M."/>
            <person name="Nie Y."/>
            <person name="Chi C.Q."/>
            <person name="Wang Y.N."/>
            <person name="Tang Y.Q."/>
            <person name="Li G.Y."/>
            <person name="Wu X.L."/>
        </authorList>
    </citation>
    <scope>NUCLEOTIDE SEQUENCE [LARGE SCALE GENOMIC DNA]</scope>
    <source>
        <strain evidence="10">DSM 45089 / DQS3-9A1</strain>
    </source>
</reference>
<evidence type="ECO:0000313" key="9">
    <source>
        <dbReference type="EMBL" id="AEF38508.1"/>
    </source>
</evidence>
<feature type="region of interest" description="Disordered" evidence="5">
    <location>
        <begin position="126"/>
        <end position="158"/>
    </location>
</feature>
<feature type="signal peptide" evidence="7">
    <location>
        <begin position="1"/>
        <end position="25"/>
    </location>
</feature>
<dbReference type="PANTHER" id="PTHR34820">
    <property type="entry name" value="INNER MEMBRANE PROTEIN YEBZ"/>
    <property type="match status" value="1"/>
</dbReference>
<feature type="domain" description="CopC" evidence="8">
    <location>
        <begin position="31"/>
        <end position="124"/>
    </location>
</feature>
<dbReference type="GO" id="GO:0005886">
    <property type="term" value="C:plasma membrane"/>
    <property type="evidence" value="ECO:0007669"/>
    <property type="project" value="TreeGrafter"/>
</dbReference>
<feature type="compositionally biased region" description="Low complexity" evidence="5">
    <location>
        <begin position="140"/>
        <end position="152"/>
    </location>
</feature>
<evidence type="ECO:0000256" key="7">
    <source>
        <dbReference type="SAM" id="SignalP"/>
    </source>
</evidence>
<evidence type="ECO:0000256" key="3">
    <source>
        <dbReference type="ARBA" id="ARBA00022729"/>
    </source>
</evidence>
<evidence type="ECO:0000256" key="6">
    <source>
        <dbReference type="SAM" id="Phobius"/>
    </source>
</evidence>
<feature type="chain" id="PRO_5003333740" evidence="7">
    <location>
        <begin position="26"/>
        <end position="190"/>
    </location>
</feature>
<dbReference type="InterPro" id="IPR032694">
    <property type="entry name" value="CopC/D"/>
</dbReference>
<dbReference type="GO" id="GO:0046688">
    <property type="term" value="P:response to copper ion"/>
    <property type="evidence" value="ECO:0007669"/>
    <property type="project" value="InterPro"/>
</dbReference>
<dbReference type="Gene3D" id="2.60.40.1220">
    <property type="match status" value="1"/>
</dbReference>
<keyword evidence="6" id="KW-1133">Transmembrane helix</keyword>
<dbReference type="InterPro" id="IPR007348">
    <property type="entry name" value="CopC_dom"/>
</dbReference>
<sequence length="190" mass="19164">MLLLRRFVALCALGFVGALMTLAVAAPASAHAVLIASNPEAGLEVEALPDRVSAQFNEPLQESFAAITLTDSDGNQWSNDDIEVSGDTVSVGVVGAGAAGTYTIAYRVISADSHPVSGTVEFTLTADGSGEPVTPATETAGEGSAPAPADPDATAEEEATSLPAWPFVLGTVIVLGGGIALILKSSNKRA</sequence>
<protein>
    <submittedName>
        <fullName evidence="9">Copper resistance protein CopC</fullName>
    </submittedName>
</protein>
<keyword evidence="6" id="KW-0472">Membrane</keyword>
<dbReference type="AlphaFoldDB" id="F6ERI8"/>
<dbReference type="RefSeq" id="WP_013804860.1">
    <property type="nucleotide sequence ID" value="NC_015564.1"/>
</dbReference>
<keyword evidence="10" id="KW-1185">Reference proteome</keyword>
<dbReference type="PANTHER" id="PTHR34820:SF4">
    <property type="entry name" value="INNER MEMBRANE PROTEIN YEBZ"/>
    <property type="match status" value="1"/>
</dbReference>
<evidence type="ECO:0000256" key="2">
    <source>
        <dbReference type="ARBA" id="ARBA00022723"/>
    </source>
</evidence>
<comment type="subcellular location">
    <subcellularLocation>
        <location evidence="1">Cell envelope</location>
    </subcellularLocation>
</comment>
<dbReference type="GO" id="GO:0042597">
    <property type="term" value="C:periplasmic space"/>
    <property type="evidence" value="ECO:0007669"/>
    <property type="project" value="InterPro"/>
</dbReference>
<evidence type="ECO:0000256" key="1">
    <source>
        <dbReference type="ARBA" id="ARBA00004196"/>
    </source>
</evidence>
<accession>F6ERI8</accession>
<dbReference type="GO" id="GO:0006825">
    <property type="term" value="P:copper ion transport"/>
    <property type="evidence" value="ECO:0007669"/>
    <property type="project" value="InterPro"/>
</dbReference>
<dbReference type="EMBL" id="CP002786">
    <property type="protein sequence ID" value="AEF38508.1"/>
    <property type="molecule type" value="Genomic_DNA"/>
</dbReference>
<dbReference type="HOGENOM" id="CLU_087859_0_1_11"/>
<dbReference type="SUPFAM" id="SSF81296">
    <property type="entry name" value="E set domains"/>
    <property type="match status" value="1"/>
</dbReference>
<dbReference type="Proteomes" id="UP000009235">
    <property type="component" value="Chromosome"/>
</dbReference>
<dbReference type="GO" id="GO:0005507">
    <property type="term" value="F:copper ion binding"/>
    <property type="evidence" value="ECO:0007669"/>
    <property type="project" value="InterPro"/>
</dbReference>
<dbReference type="InterPro" id="IPR014756">
    <property type="entry name" value="Ig_E-set"/>
</dbReference>
<dbReference type="KEGG" id="asd:AS9A_0048"/>
<keyword evidence="4" id="KW-0186">Copper</keyword>
<organism evidence="9 10">
    <name type="scientific">Hoyosella subflava (strain DSM 45089 / JCM 17490 / NBRC 109087 / DQS3-9A1)</name>
    <name type="common">Amycolicicoccus subflavus</name>
    <dbReference type="NCBI Taxonomy" id="443218"/>
    <lineage>
        <taxon>Bacteria</taxon>
        <taxon>Bacillati</taxon>
        <taxon>Actinomycetota</taxon>
        <taxon>Actinomycetes</taxon>
        <taxon>Mycobacteriales</taxon>
        <taxon>Hoyosellaceae</taxon>
        <taxon>Hoyosella</taxon>
    </lineage>
</organism>
<evidence type="ECO:0000256" key="4">
    <source>
        <dbReference type="ARBA" id="ARBA00023008"/>
    </source>
</evidence>
<evidence type="ECO:0000256" key="5">
    <source>
        <dbReference type="SAM" id="MobiDB-lite"/>
    </source>
</evidence>
<dbReference type="OrthoDB" id="5242236at2"/>
<dbReference type="InterPro" id="IPR014755">
    <property type="entry name" value="Cu-Rt/internalin_Ig-like"/>
</dbReference>
<name>F6ERI8_HOYSD</name>
<keyword evidence="3 7" id="KW-0732">Signal</keyword>
<gene>
    <name evidence="9" type="ordered locus">AS9A_0048</name>
</gene>
<keyword evidence="2" id="KW-0479">Metal-binding</keyword>
<proteinExistence type="predicted"/>
<keyword evidence="6" id="KW-0812">Transmembrane</keyword>
<dbReference type="Pfam" id="PF04234">
    <property type="entry name" value="CopC"/>
    <property type="match status" value="1"/>
</dbReference>
<evidence type="ECO:0000313" key="10">
    <source>
        <dbReference type="Proteomes" id="UP000009235"/>
    </source>
</evidence>
<feature type="transmembrane region" description="Helical" evidence="6">
    <location>
        <begin position="164"/>
        <end position="183"/>
    </location>
</feature>